<reference evidence="1" key="1">
    <citation type="journal article" date="2019" name="Philos. Trans. R. Soc. Lond., B, Biol. Sci.">
        <title>Targeted metagenomic recovery of four divergent viruses reveals shared and distinctive characteristics of giant viruses of marine eukaryotes.</title>
        <authorList>
            <person name="Needham D.M."/>
            <person name="Poirier C."/>
            <person name="Hehenberger E."/>
            <person name="Jimenez V."/>
            <person name="Swalwell J.E."/>
            <person name="Santoro A.E."/>
            <person name="Worden A.Z."/>
        </authorList>
    </citation>
    <scope>NUCLEOTIDE SEQUENCE</scope>
    <source>
        <strain evidence="1">MPacV-611</strain>
    </source>
</reference>
<proteinExistence type="predicted"/>
<accession>A0A5J6VJW5</accession>
<name>A0A5J6VJW5_9VIRU</name>
<dbReference type="EMBL" id="MN448288">
    <property type="protein sequence ID" value="QFG74456.1"/>
    <property type="molecule type" value="Genomic_DNA"/>
</dbReference>
<evidence type="ECO:0000313" key="1">
    <source>
        <dbReference type="EMBL" id="QFG74456.1"/>
    </source>
</evidence>
<protein>
    <submittedName>
        <fullName evidence="1">Uncharacterized protein</fullName>
    </submittedName>
</protein>
<sequence>MFVFDYLKKIKNFLFINTNEQQSIGRTIMNVQFDPDKVDFLADIISEA</sequence>
<organism evidence="1">
    <name type="scientific">Megaviridae environmental sample</name>
    <dbReference type="NCBI Taxonomy" id="1737588"/>
    <lineage>
        <taxon>Viruses</taxon>
        <taxon>Varidnaviria</taxon>
        <taxon>Bamfordvirae</taxon>
        <taxon>Nucleocytoviricota</taxon>
        <taxon>Megaviricetes</taxon>
        <taxon>Imitervirales</taxon>
        <taxon>Mimiviridae</taxon>
        <taxon>environmental samples</taxon>
    </lineage>
</organism>